<dbReference type="EMBL" id="JACIEX010000018">
    <property type="protein sequence ID" value="MBB4096087.1"/>
    <property type="molecule type" value="Genomic_DNA"/>
</dbReference>
<dbReference type="Proteomes" id="UP000553980">
    <property type="component" value="Unassembled WGS sequence"/>
</dbReference>
<gene>
    <name evidence="1" type="ORF">GGQ79_004641</name>
</gene>
<accession>A0AB34YYI8</accession>
<evidence type="ECO:0000313" key="2">
    <source>
        <dbReference type="Proteomes" id="UP000553980"/>
    </source>
</evidence>
<name>A0AB34YYI8_9HYPH</name>
<proteinExistence type="predicted"/>
<keyword evidence="2" id="KW-1185">Reference proteome</keyword>
<evidence type="ECO:0000313" key="1">
    <source>
        <dbReference type="EMBL" id="MBB4096087.1"/>
    </source>
</evidence>
<organism evidence="1 2">
    <name type="scientific">Brucella pecoris</name>
    <dbReference type="NCBI Taxonomy" id="867683"/>
    <lineage>
        <taxon>Bacteria</taxon>
        <taxon>Pseudomonadati</taxon>
        <taxon>Pseudomonadota</taxon>
        <taxon>Alphaproteobacteria</taxon>
        <taxon>Hyphomicrobiales</taxon>
        <taxon>Brucellaceae</taxon>
        <taxon>Brucella/Ochrobactrum group</taxon>
        <taxon>Brucella</taxon>
    </lineage>
</organism>
<dbReference type="AlphaFoldDB" id="A0AB34YYI8"/>
<sequence>MKLIRVFLAFLLLRIVRGLTHVSIWVLPAPKGGRHE</sequence>
<reference evidence="1 2" key="1">
    <citation type="submission" date="2020-08" db="EMBL/GenBank/DDBJ databases">
        <title>Genomic Encyclopedia of Type Strains, Phase IV (KMG-IV): sequencing the most valuable type-strain genomes for metagenomic binning, comparative biology and taxonomic classification.</title>
        <authorList>
            <person name="Goeker M."/>
        </authorList>
    </citation>
    <scope>NUCLEOTIDE SEQUENCE [LARGE SCALE GENOMIC DNA]</scope>
    <source>
        <strain evidence="1 2">DSM 23868</strain>
    </source>
</reference>
<comment type="caution">
    <text evidence="1">The sequence shown here is derived from an EMBL/GenBank/DDBJ whole genome shotgun (WGS) entry which is preliminary data.</text>
</comment>
<protein>
    <submittedName>
        <fullName evidence="1">Uncharacterized protein</fullName>
    </submittedName>
</protein>